<organism evidence="2">
    <name type="scientific">Solibacter usitatus (strain Ellin6076)</name>
    <dbReference type="NCBI Taxonomy" id="234267"/>
    <lineage>
        <taxon>Bacteria</taxon>
        <taxon>Pseudomonadati</taxon>
        <taxon>Acidobacteriota</taxon>
        <taxon>Terriglobia</taxon>
        <taxon>Bryobacterales</taxon>
        <taxon>Solibacteraceae</taxon>
        <taxon>Candidatus Solibacter</taxon>
    </lineage>
</organism>
<dbReference type="EMBL" id="CP000473">
    <property type="protein sequence ID" value="ABJ84088.1"/>
    <property type="molecule type" value="Genomic_DNA"/>
</dbReference>
<accession>Q022L2</accession>
<dbReference type="HOGENOM" id="CLU_1015265_0_0_0"/>
<keyword evidence="1" id="KW-0732">Signal</keyword>
<protein>
    <recommendedName>
        <fullName evidence="3">Secreted protein</fullName>
    </recommendedName>
</protein>
<evidence type="ECO:0000256" key="1">
    <source>
        <dbReference type="SAM" id="SignalP"/>
    </source>
</evidence>
<evidence type="ECO:0000313" key="2">
    <source>
        <dbReference type="EMBL" id="ABJ84088.1"/>
    </source>
</evidence>
<gene>
    <name evidence="2" type="ordered locus">Acid_3110</name>
</gene>
<proteinExistence type="predicted"/>
<dbReference type="InParanoid" id="Q022L2"/>
<sequence length="274" mass="29884" precursor="true">MRRPARFALVGLLVASVAPAAEPAGCAVRKGLYDAWLTLNKRTTRTFPKFTGSATRVAAEPASAEEIYREYQTFFQCLSDMALPAAADSRSAMCADASSDRLGSLTCQLSLYVKTDRTSGAELLDALPASKKGAEMIWDLDAIADAGVVDKHFPPLFAPKGPAYKLIDEVFVLALDDRETAIAKYFHIVGAATGAGTQYTDSQIKILLRESPILVVKHWDILRQYQPKLKKLLAELAAELSAPDMNKVRQGIAGSCTRDNLDCPEIQKFFGRPQ</sequence>
<feature type="signal peptide" evidence="1">
    <location>
        <begin position="1"/>
        <end position="20"/>
    </location>
</feature>
<evidence type="ECO:0008006" key="3">
    <source>
        <dbReference type="Google" id="ProtNLM"/>
    </source>
</evidence>
<dbReference type="KEGG" id="sus:Acid_3110"/>
<feature type="chain" id="PRO_5004163149" description="Secreted protein" evidence="1">
    <location>
        <begin position="21"/>
        <end position="274"/>
    </location>
</feature>
<reference evidence="2" key="1">
    <citation type="submission" date="2006-10" db="EMBL/GenBank/DDBJ databases">
        <title>Complete sequence of Solibacter usitatus Ellin6076.</title>
        <authorList>
            <consortium name="US DOE Joint Genome Institute"/>
            <person name="Copeland A."/>
            <person name="Lucas S."/>
            <person name="Lapidus A."/>
            <person name="Barry K."/>
            <person name="Detter J.C."/>
            <person name="Glavina del Rio T."/>
            <person name="Hammon N."/>
            <person name="Israni S."/>
            <person name="Dalin E."/>
            <person name="Tice H."/>
            <person name="Pitluck S."/>
            <person name="Thompson L.S."/>
            <person name="Brettin T."/>
            <person name="Bruce D."/>
            <person name="Han C."/>
            <person name="Tapia R."/>
            <person name="Gilna P."/>
            <person name="Schmutz J."/>
            <person name="Larimer F."/>
            <person name="Land M."/>
            <person name="Hauser L."/>
            <person name="Kyrpides N."/>
            <person name="Mikhailova N."/>
            <person name="Janssen P.H."/>
            <person name="Kuske C.R."/>
            <person name="Richardson P."/>
        </authorList>
    </citation>
    <scope>NUCLEOTIDE SEQUENCE</scope>
    <source>
        <strain evidence="2">Ellin6076</strain>
    </source>
</reference>
<dbReference type="AlphaFoldDB" id="Q022L2"/>
<name>Q022L2_SOLUE</name>